<dbReference type="GO" id="GO:0000287">
    <property type="term" value="F:magnesium ion binding"/>
    <property type="evidence" value="ECO:0007669"/>
    <property type="project" value="TreeGrafter"/>
</dbReference>
<keyword evidence="3" id="KW-1185">Reference proteome</keyword>
<dbReference type="Gene3D" id="3.40.50.1000">
    <property type="entry name" value="HAD superfamily/HAD-like"/>
    <property type="match status" value="1"/>
</dbReference>
<evidence type="ECO:0000313" key="3">
    <source>
        <dbReference type="Proteomes" id="UP000013063"/>
    </source>
</evidence>
<name>R0D5H6_CAUVI</name>
<dbReference type="Gene3D" id="3.90.1470.20">
    <property type="match status" value="1"/>
</dbReference>
<dbReference type="Pfam" id="PF12710">
    <property type="entry name" value="HAD"/>
    <property type="match status" value="1"/>
</dbReference>
<dbReference type="NCBIfam" id="TIGR01489">
    <property type="entry name" value="DKMTPPase-SF"/>
    <property type="match status" value="1"/>
</dbReference>
<dbReference type="Proteomes" id="UP000013063">
    <property type="component" value="Unassembled WGS sequence"/>
</dbReference>
<dbReference type="PANTHER" id="PTHR43344">
    <property type="entry name" value="PHOSPHOSERINE PHOSPHATASE"/>
    <property type="match status" value="1"/>
</dbReference>
<dbReference type="RefSeq" id="WP_004615380.1">
    <property type="nucleotide sequence ID" value="NZ_APMP01000001.1"/>
</dbReference>
<sequence>MRVVCDFDGTITRRDTVDHVLEELADPAWRDVEARWVRGEISAAECMRTQVAMIDASDGKLDALLDTVELDPGFAGFVEWCEARGIPVTIVSDGVDYFIRRILARHGLERVHVTANRLVETTPLALEQPWSRAGCAAGSGVCKCDVAARERSTLVYVGDGRSDFCVSGRADILFAKASLADYAAARGQAHHVYETFDDVTRAMAGLFGRVMLKPVAARRAAL</sequence>
<keyword evidence="1" id="KW-0378">Hydrolase</keyword>
<dbReference type="SUPFAM" id="SSF56784">
    <property type="entry name" value="HAD-like"/>
    <property type="match status" value="1"/>
</dbReference>
<comment type="caution">
    <text evidence="2">The sequence shown here is derived from an EMBL/GenBank/DDBJ whole genome shotgun (WGS) entry which is preliminary data.</text>
</comment>
<dbReference type="GO" id="GO:0005737">
    <property type="term" value="C:cytoplasm"/>
    <property type="evidence" value="ECO:0007669"/>
    <property type="project" value="TreeGrafter"/>
</dbReference>
<dbReference type="eggNOG" id="COG4359">
    <property type="taxonomic scope" value="Bacteria"/>
</dbReference>
<dbReference type="AlphaFoldDB" id="R0D5H6"/>
<proteinExistence type="predicted"/>
<accession>R0D5H6</accession>
<dbReference type="OrthoDB" id="9804940at2"/>
<dbReference type="EMBL" id="APMP01000001">
    <property type="protein sequence ID" value="ENZ83811.1"/>
    <property type="molecule type" value="Genomic_DNA"/>
</dbReference>
<dbReference type="PANTHER" id="PTHR43344:SF21">
    <property type="entry name" value="POLYOL PHOSPHATE PHOSPHATASE PYP1"/>
    <property type="match status" value="1"/>
</dbReference>
<dbReference type="InterPro" id="IPR036412">
    <property type="entry name" value="HAD-like_sf"/>
</dbReference>
<evidence type="ECO:0000313" key="2">
    <source>
        <dbReference type="EMBL" id="ENZ83811.1"/>
    </source>
</evidence>
<reference evidence="2 3" key="1">
    <citation type="journal article" date="2013" name="Genome Announc.">
        <title>Draft Genome Sequence for Caulobacter sp. Strain OR37, a Bacterium Tolerant to Heavy Metals.</title>
        <authorList>
            <person name="Utturkar S.M."/>
            <person name="Bollmann A."/>
            <person name="Brzoska R.M."/>
            <person name="Klingeman D.M."/>
            <person name="Epstein S.E."/>
            <person name="Palumbo A.V."/>
            <person name="Brown S.D."/>
        </authorList>
    </citation>
    <scope>NUCLEOTIDE SEQUENCE [LARGE SCALE GENOMIC DNA]</scope>
    <source>
        <strain evidence="2 3">OR37</strain>
    </source>
</reference>
<dbReference type="InterPro" id="IPR023214">
    <property type="entry name" value="HAD_sf"/>
</dbReference>
<dbReference type="GO" id="GO:0036424">
    <property type="term" value="F:L-phosphoserine phosphatase activity"/>
    <property type="evidence" value="ECO:0007669"/>
    <property type="project" value="TreeGrafter"/>
</dbReference>
<dbReference type="PATRIC" id="fig|1292034.3.peg.315"/>
<evidence type="ECO:0000256" key="1">
    <source>
        <dbReference type="ARBA" id="ARBA00022801"/>
    </source>
</evidence>
<protein>
    <submittedName>
        <fullName evidence="2">Haloacid dehalogenase superfamily protein, phosphoserine/phosphopentane phosphatase</fullName>
    </submittedName>
</protein>
<gene>
    <name evidence="2" type="ORF">OR37_00318</name>
</gene>
<organism evidence="2 3">
    <name type="scientific">Caulobacter vibrioides OR37</name>
    <dbReference type="NCBI Taxonomy" id="1292034"/>
    <lineage>
        <taxon>Bacteria</taxon>
        <taxon>Pseudomonadati</taxon>
        <taxon>Pseudomonadota</taxon>
        <taxon>Alphaproteobacteria</taxon>
        <taxon>Caulobacterales</taxon>
        <taxon>Caulobacteraceae</taxon>
        <taxon>Caulobacter</taxon>
    </lineage>
</organism>
<dbReference type="STRING" id="1292034.OR37_00318"/>
<dbReference type="GO" id="GO:0006564">
    <property type="term" value="P:L-serine biosynthetic process"/>
    <property type="evidence" value="ECO:0007669"/>
    <property type="project" value="TreeGrafter"/>
</dbReference>
<dbReference type="InterPro" id="IPR006384">
    <property type="entry name" value="HAD_hydro_PyrdxlP_Pase-like"/>
</dbReference>
<dbReference type="NCBIfam" id="TIGR01488">
    <property type="entry name" value="HAD-SF-IB"/>
    <property type="match status" value="1"/>
</dbReference>
<dbReference type="InterPro" id="IPR050582">
    <property type="entry name" value="HAD-like_SerB"/>
</dbReference>